<dbReference type="Proteomes" id="UP000515981">
    <property type="component" value="Chromosome"/>
</dbReference>
<proteinExistence type="predicted"/>
<dbReference type="AlphaFoldDB" id="A0A7G9FRR3"/>
<reference evidence="2 3" key="1">
    <citation type="submission" date="2020-08" db="EMBL/GenBank/DDBJ databases">
        <authorList>
            <person name="Liu C."/>
            <person name="Sun Q."/>
        </authorList>
    </citation>
    <scope>NUCLEOTIDE SEQUENCE [LARGE SCALE GENOMIC DNA]</scope>
    <source>
        <strain evidence="2 3">NSJ-8</strain>
    </source>
</reference>
<sequence>MQKHRKKRQLNNEGFSLVELLIAIVILSIIVVPLLHSFVTSARTNAKSRSTMHATAIAEDVMEMFEAHTLEEMSDIYTGASPAGFTNTAVKDDTTGIWTYTIRDDSTTFGTYDVVVKVDPTAYSAVNSVTRVDIKNLAGNLNAVYSEAADGAREAYSYFGGGLYTADIIQHTTRKTEINIDSSKINVTLATGATVETEVYLVTASTTYHCDPTILATGRSPDYPQTGADYVIFSNEDSVRSRAAQVNDVSELGNQLANIIVCVQPRVESAHYDAGRPAIIDRIVFNNPDNVETNLLVVEQTERQDRIDMLRDVLATDYDTMRSKYGISLELREAWPGWMPAPGTTQTSAGTLRTNLLDESDGLTAYVFENSSMTGAGAGTGLNYELAKNIMSVTNLTPAREQDRIYDMEVKVYAEDKIADGSPIITMTGTVTE</sequence>
<keyword evidence="1" id="KW-0472">Membrane</keyword>
<evidence type="ECO:0000256" key="1">
    <source>
        <dbReference type="SAM" id="Phobius"/>
    </source>
</evidence>
<keyword evidence="1" id="KW-0812">Transmembrane</keyword>
<dbReference type="NCBIfam" id="TIGR02532">
    <property type="entry name" value="IV_pilin_GFxxxE"/>
    <property type="match status" value="1"/>
</dbReference>
<name>A0A7G9FRR3_9FIRM</name>
<keyword evidence="1" id="KW-1133">Transmembrane helix</keyword>
<feature type="transmembrane region" description="Helical" evidence="1">
    <location>
        <begin position="20"/>
        <end position="39"/>
    </location>
</feature>
<evidence type="ECO:0000313" key="3">
    <source>
        <dbReference type="Proteomes" id="UP000515981"/>
    </source>
</evidence>
<keyword evidence="3" id="KW-1185">Reference proteome</keyword>
<gene>
    <name evidence="2" type="ORF">H9Q77_08840</name>
</gene>
<dbReference type="RefSeq" id="WP_249325203.1">
    <property type="nucleotide sequence ID" value="NZ_CP060633.1"/>
</dbReference>
<dbReference type="EMBL" id="CP060633">
    <property type="protein sequence ID" value="QNM01245.1"/>
    <property type="molecule type" value="Genomic_DNA"/>
</dbReference>
<protein>
    <submittedName>
        <fullName evidence="2">Prepilin-type N-terminal cleavage/methylation domain-containing protein</fullName>
    </submittedName>
</protein>
<dbReference type="SUPFAM" id="SSF54523">
    <property type="entry name" value="Pili subunits"/>
    <property type="match status" value="1"/>
</dbReference>
<organism evidence="2 3">
    <name type="scientific">Simiaoa sunii</name>
    <dbReference type="NCBI Taxonomy" id="2763672"/>
    <lineage>
        <taxon>Bacteria</taxon>
        <taxon>Bacillati</taxon>
        <taxon>Bacillota</taxon>
        <taxon>Clostridia</taxon>
        <taxon>Lachnospirales</taxon>
        <taxon>Lachnospiraceae</taxon>
        <taxon>Simiaoa</taxon>
    </lineage>
</organism>
<evidence type="ECO:0000313" key="2">
    <source>
        <dbReference type="EMBL" id="QNM01245.1"/>
    </source>
</evidence>
<dbReference type="InterPro" id="IPR045584">
    <property type="entry name" value="Pilin-like"/>
</dbReference>
<dbReference type="Gene3D" id="3.30.700.10">
    <property type="entry name" value="Glycoprotein, Type 4 Pilin"/>
    <property type="match status" value="1"/>
</dbReference>
<dbReference type="InterPro" id="IPR012902">
    <property type="entry name" value="N_methyl_site"/>
</dbReference>
<dbReference type="KEGG" id="ssun:H9Q77_08840"/>
<accession>A0A7G9FRR3</accession>
<dbReference type="Pfam" id="PF07963">
    <property type="entry name" value="N_methyl"/>
    <property type="match status" value="1"/>
</dbReference>